<keyword evidence="10" id="KW-0833">Ubl conjugation pathway</keyword>
<dbReference type="Gene3D" id="3.30.40.10">
    <property type="entry name" value="Zinc/RING finger domain, C3HC4 (zinc finger)"/>
    <property type="match status" value="1"/>
</dbReference>
<comment type="caution">
    <text evidence="19">The sequence shown here is derived from an EMBL/GenBank/DDBJ whole genome shotgun (WGS) entry which is preliminary data.</text>
</comment>
<evidence type="ECO:0000256" key="12">
    <source>
        <dbReference type="ARBA" id="ARBA00022833"/>
    </source>
</evidence>
<dbReference type="GO" id="GO:0036503">
    <property type="term" value="P:ERAD pathway"/>
    <property type="evidence" value="ECO:0007669"/>
    <property type="project" value="TreeGrafter"/>
</dbReference>
<evidence type="ECO:0000256" key="13">
    <source>
        <dbReference type="ARBA" id="ARBA00022989"/>
    </source>
</evidence>
<reference evidence="19" key="1">
    <citation type="submission" date="2020-06" db="EMBL/GenBank/DDBJ databases">
        <title>WGS assembly of Ceratodon purpureus strain R40.</title>
        <authorList>
            <person name="Carey S.B."/>
            <person name="Jenkins J."/>
            <person name="Shu S."/>
            <person name="Lovell J.T."/>
            <person name="Sreedasyam A."/>
            <person name="Maumus F."/>
            <person name="Tiley G.P."/>
            <person name="Fernandez-Pozo N."/>
            <person name="Barry K."/>
            <person name="Chen C."/>
            <person name="Wang M."/>
            <person name="Lipzen A."/>
            <person name="Daum C."/>
            <person name="Saski C.A."/>
            <person name="Payton A.C."/>
            <person name="Mcbreen J.C."/>
            <person name="Conrad R.E."/>
            <person name="Kollar L.M."/>
            <person name="Olsson S."/>
            <person name="Huttunen S."/>
            <person name="Landis J.B."/>
            <person name="Wickett N.J."/>
            <person name="Johnson M.G."/>
            <person name="Rensing S.A."/>
            <person name="Grimwood J."/>
            <person name="Schmutz J."/>
            <person name="Mcdaniel S.F."/>
        </authorList>
    </citation>
    <scope>NUCLEOTIDE SEQUENCE</scope>
    <source>
        <strain evidence="19">R40</strain>
    </source>
</reference>
<name>A0A8T0IG34_CERPU</name>
<evidence type="ECO:0000259" key="18">
    <source>
        <dbReference type="PROSITE" id="PS50089"/>
    </source>
</evidence>
<dbReference type="SMART" id="SM00184">
    <property type="entry name" value="RING"/>
    <property type="match status" value="1"/>
</dbReference>
<dbReference type="EMBL" id="CM026423">
    <property type="protein sequence ID" value="KAG0581859.1"/>
    <property type="molecule type" value="Genomic_DNA"/>
</dbReference>
<dbReference type="Pfam" id="PF13639">
    <property type="entry name" value="zf-RING_2"/>
    <property type="match status" value="1"/>
</dbReference>
<dbReference type="EC" id="2.3.2.27" evidence="5"/>
<dbReference type="PROSITE" id="PS50089">
    <property type="entry name" value="ZF_RING_2"/>
    <property type="match status" value="1"/>
</dbReference>
<evidence type="ECO:0000256" key="17">
    <source>
        <dbReference type="SAM" id="Phobius"/>
    </source>
</evidence>
<evidence type="ECO:0000313" key="20">
    <source>
        <dbReference type="Proteomes" id="UP000822688"/>
    </source>
</evidence>
<keyword evidence="14 17" id="KW-0472">Membrane</keyword>
<feature type="transmembrane region" description="Helical" evidence="17">
    <location>
        <begin position="225"/>
        <end position="246"/>
    </location>
</feature>
<keyword evidence="20" id="KW-1185">Reference proteome</keyword>
<feature type="region of interest" description="Disordered" evidence="16">
    <location>
        <begin position="444"/>
        <end position="474"/>
    </location>
</feature>
<dbReference type="InterPro" id="IPR050731">
    <property type="entry name" value="HRD1_E3_ubiq-ligases"/>
</dbReference>
<keyword evidence="13 17" id="KW-1133">Transmembrane helix</keyword>
<comment type="pathway">
    <text evidence="3">Protein modification; protein ubiquitination.</text>
</comment>
<evidence type="ECO:0000256" key="3">
    <source>
        <dbReference type="ARBA" id="ARBA00004906"/>
    </source>
</evidence>
<comment type="subcellular location">
    <subcellularLocation>
        <location evidence="2">Endoplasmic reticulum membrane</location>
        <topology evidence="2">Multi-pass membrane protein</topology>
    </subcellularLocation>
</comment>
<dbReference type="SUPFAM" id="SSF57850">
    <property type="entry name" value="RING/U-box"/>
    <property type="match status" value="1"/>
</dbReference>
<keyword evidence="8" id="KW-0479">Metal-binding</keyword>
<feature type="region of interest" description="Disordered" evidence="16">
    <location>
        <begin position="337"/>
        <end position="382"/>
    </location>
</feature>
<evidence type="ECO:0000256" key="11">
    <source>
        <dbReference type="ARBA" id="ARBA00022824"/>
    </source>
</evidence>
<sequence>MVQLGRYAALSAGSALAIIIHAFRSREQFYPAMLYLATSKISLVLLLNMALVFMCILWQAVKTVFLGSLREAEVERLNEQSWREVMEILFAMTIFREEFNVTFVAMITVLLFIKAFHWLSQKRVEYIETTPSVSRLSHFRIITFMALLLALDILFLHFSVAHLLRTRKASVSLFFAFEYVILATSTVATFLKYVLYVGDMVMEGQWDNKAVYIFYLELVRDLLHLSLYLFFFLVIFIHYGLPLHLVRELYETFRNFKARVADFIRYRKITSNMNDRFPDATEEELGRSDATCIICREEMSAAKKLPCGHFFHVHCLRSWLERQQTCPTCRAPVSASDPVPASATEAPAAHQHGLQQDQPPVEGQGVVPDRRPFQGQPLAQWPGTGPSVYMRHPLYMQAAAASNNQSRSAVTCLAVQPGNMTWCPVYIPMIPQGHMVGAVGASQAGHSGASVEPGNQAGLSGTSDGQSNSSHQRSLNTSAQYYQMYMYGYVPLAGFAPQQQAQDAQASPASADQERQTGPSTRDVNPSLHQIQLNHLEHYIEITQKQLQSAMALQRQLSSITPETAAGLGSGSSQQENVETSPTPASDPLDVKGKSPVGTKDEEDIVPSSSDGDSTRVHDLASLLTLQEQGLVTSPPVHADEGDDITHKDDTSSDEPDIDERQSDHDHS</sequence>
<feature type="transmembrane region" description="Helical" evidence="17">
    <location>
        <begin position="173"/>
        <end position="196"/>
    </location>
</feature>
<feature type="transmembrane region" description="Helical" evidence="17">
    <location>
        <begin position="139"/>
        <end position="161"/>
    </location>
</feature>
<gene>
    <name evidence="19" type="ORF">KC19_3G014700</name>
</gene>
<keyword evidence="11" id="KW-0256">Endoplasmic reticulum</keyword>
<evidence type="ECO:0000256" key="9">
    <source>
        <dbReference type="ARBA" id="ARBA00022771"/>
    </source>
</evidence>
<feature type="transmembrane region" description="Helical" evidence="17">
    <location>
        <begin position="7"/>
        <end position="23"/>
    </location>
</feature>
<evidence type="ECO:0000256" key="2">
    <source>
        <dbReference type="ARBA" id="ARBA00004477"/>
    </source>
</evidence>
<feature type="compositionally biased region" description="Basic and acidic residues" evidence="16">
    <location>
        <begin position="638"/>
        <end position="651"/>
    </location>
</feature>
<evidence type="ECO:0000313" key="19">
    <source>
        <dbReference type="EMBL" id="KAG0581859.1"/>
    </source>
</evidence>
<dbReference type="PANTHER" id="PTHR22763">
    <property type="entry name" value="RING ZINC FINGER PROTEIN"/>
    <property type="match status" value="1"/>
</dbReference>
<evidence type="ECO:0000256" key="1">
    <source>
        <dbReference type="ARBA" id="ARBA00000900"/>
    </source>
</evidence>
<evidence type="ECO:0000256" key="16">
    <source>
        <dbReference type="SAM" id="MobiDB-lite"/>
    </source>
</evidence>
<dbReference type="GO" id="GO:0008270">
    <property type="term" value="F:zinc ion binding"/>
    <property type="evidence" value="ECO:0007669"/>
    <property type="project" value="UniProtKB-KW"/>
</dbReference>
<dbReference type="FunFam" id="3.30.40.10:FF:000194">
    <property type="entry name" value="ERAD-associated E3 ubiquitin-protein ligase HRD1A"/>
    <property type="match status" value="1"/>
</dbReference>
<feature type="compositionally biased region" description="Low complexity" evidence="16">
    <location>
        <begin position="499"/>
        <end position="511"/>
    </location>
</feature>
<feature type="compositionally biased region" description="Basic and acidic residues" evidence="16">
    <location>
        <begin position="659"/>
        <end position="668"/>
    </location>
</feature>
<evidence type="ECO:0000256" key="4">
    <source>
        <dbReference type="ARBA" id="ARBA00010089"/>
    </source>
</evidence>
<organism evidence="19 20">
    <name type="scientific">Ceratodon purpureus</name>
    <name type="common">Fire moss</name>
    <name type="synonym">Dicranum purpureum</name>
    <dbReference type="NCBI Taxonomy" id="3225"/>
    <lineage>
        <taxon>Eukaryota</taxon>
        <taxon>Viridiplantae</taxon>
        <taxon>Streptophyta</taxon>
        <taxon>Embryophyta</taxon>
        <taxon>Bryophyta</taxon>
        <taxon>Bryophytina</taxon>
        <taxon>Bryopsida</taxon>
        <taxon>Dicranidae</taxon>
        <taxon>Pseudoditrichales</taxon>
        <taxon>Ditrichaceae</taxon>
        <taxon>Ceratodon</taxon>
    </lineage>
</organism>
<proteinExistence type="inferred from homology"/>
<keyword evidence="12" id="KW-0862">Zinc</keyword>
<dbReference type="InterPro" id="IPR058051">
    <property type="entry name" value="Znf_RING_synoviolin"/>
</dbReference>
<feature type="compositionally biased region" description="Polar residues" evidence="16">
    <location>
        <begin position="457"/>
        <end position="474"/>
    </location>
</feature>
<keyword evidence="6" id="KW-0808">Transferase</keyword>
<keyword evidence="7 17" id="KW-0812">Transmembrane</keyword>
<feature type="region of interest" description="Disordered" evidence="16">
    <location>
        <begin position="563"/>
        <end position="668"/>
    </location>
</feature>
<evidence type="ECO:0000256" key="15">
    <source>
        <dbReference type="PROSITE-ProRule" id="PRU00175"/>
    </source>
</evidence>
<comment type="similarity">
    <text evidence="4">Belongs to the HRD1 family.</text>
</comment>
<comment type="catalytic activity">
    <reaction evidence="1">
        <text>S-ubiquitinyl-[E2 ubiquitin-conjugating enzyme]-L-cysteine + [acceptor protein]-L-lysine = [E2 ubiquitin-conjugating enzyme]-L-cysteine + N(6)-ubiquitinyl-[acceptor protein]-L-lysine.</text>
        <dbReference type="EC" id="2.3.2.27"/>
    </reaction>
</comment>
<dbReference type="Proteomes" id="UP000822688">
    <property type="component" value="Chromosome 3"/>
</dbReference>
<dbReference type="AlphaFoldDB" id="A0A8T0IG34"/>
<feature type="transmembrane region" description="Helical" evidence="17">
    <location>
        <begin position="99"/>
        <end position="119"/>
    </location>
</feature>
<dbReference type="PANTHER" id="PTHR22763:SF184">
    <property type="entry name" value="E3 UBIQUITIN-PROTEIN LIGASE SYNOVIOLIN"/>
    <property type="match status" value="1"/>
</dbReference>
<dbReference type="GO" id="GO:0043161">
    <property type="term" value="P:proteasome-mediated ubiquitin-dependent protein catabolic process"/>
    <property type="evidence" value="ECO:0007669"/>
    <property type="project" value="TreeGrafter"/>
</dbReference>
<feature type="domain" description="RING-type" evidence="18">
    <location>
        <begin position="292"/>
        <end position="330"/>
    </location>
</feature>
<dbReference type="OrthoDB" id="7759664at2759"/>
<evidence type="ECO:0000256" key="8">
    <source>
        <dbReference type="ARBA" id="ARBA00022723"/>
    </source>
</evidence>
<feature type="transmembrane region" description="Helical" evidence="17">
    <location>
        <begin position="43"/>
        <end position="61"/>
    </location>
</feature>
<dbReference type="InterPro" id="IPR057992">
    <property type="entry name" value="TPR_SYVN1_N"/>
</dbReference>
<keyword evidence="9 15" id="KW-0863">Zinc-finger</keyword>
<accession>A0A8T0IG34</accession>
<evidence type="ECO:0000256" key="14">
    <source>
        <dbReference type="ARBA" id="ARBA00023136"/>
    </source>
</evidence>
<dbReference type="GO" id="GO:0061630">
    <property type="term" value="F:ubiquitin protein ligase activity"/>
    <property type="evidence" value="ECO:0007669"/>
    <property type="project" value="UniProtKB-EC"/>
</dbReference>
<dbReference type="GO" id="GO:0005789">
    <property type="term" value="C:endoplasmic reticulum membrane"/>
    <property type="evidence" value="ECO:0007669"/>
    <property type="project" value="UniProtKB-SubCell"/>
</dbReference>
<feature type="region of interest" description="Disordered" evidence="16">
    <location>
        <begin position="499"/>
        <end position="525"/>
    </location>
</feature>
<feature type="compositionally biased region" description="Polar residues" evidence="16">
    <location>
        <begin position="571"/>
        <end position="584"/>
    </location>
</feature>
<dbReference type="InterPro" id="IPR001841">
    <property type="entry name" value="Znf_RING"/>
</dbReference>
<dbReference type="Pfam" id="PF25563">
    <property type="entry name" value="TPR_SYVN1_N"/>
    <property type="match status" value="1"/>
</dbReference>
<evidence type="ECO:0000256" key="5">
    <source>
        <dbReference type="ARBA" id="ARBA00012483"/>
    </source>
</evidence>
<dbReference type="CDD" id="cd16479">
    <property type="entry name" value="RING-H2_synoviolin"/>
    <property type="match status" value="1"/>
</dbReference>
<evidence type="ECO:0000256" key="6">
    <source>
        <dbReference type="ARBA" id="ARBA00022679"/>
    </source>
</evidence>
<evidence type="ECO:0000256" key="10">
    <source>
        <dbReference type="ARBA" id="ARBA00022786"/>
    </source>
</evidence>
<protein>
    <recommendedName>
        <fullName evidence="5">RING-type E3 ubiquitin transferase</fullName>
        <ecNumber evidence="5">2.3.2.27</ecNumber>
    </recommendedName>
</protein>
<dbReference type="InterPro" id="IPR013083">
    <property type="entry name" value="Znf_RING/FYVE/PHD"/>
</dbReference>
<feature type="compositionally biased region" description="Polar residues" evidence="16">
    <location>
        <begin position="516"/>
        <end position="525"/>
    </location>
</feature>
<evidence type="ECO:0000256" key="7">
    <source>
        <dbReference type="ARBA" id="ARBA00022692"/>
    </source>
</evidence>